<evidence type="ECO:0000256" key="5">
    <source>
        <dbReference type="ARBA" id="ARBA00022786"/>
    </source>
</evidence>
<keyword evidence="5" id="KW-0833">Ubl conjugation pathway</keyword>
<keyword evidence="6" id="KW-0862">Zinc</keyword>
<keyword evidence="3" id="KW-0677">Repeat</keyword>
<evidence type="ECO:0000259" key="8">
    <source>
        <dbReference type="PROSITE" id="PS51873"/>
    </source>
</evidence>
<feature type="region of interest" description="Disordered" evidence="7">
    <location>
        <begin position="302"/>
        <end position="321"/>
    </location>
</feature>
<dbReference type="InterPro" id="IPR044066">
    <property type="entry name" value="TRIAD_supradom"/>
</dbReference>
<evidence type="ECO:0000313" key="9">
    <source>
        <dbReference type="EMBL" id="KAK3049782.1"/>
    </source>
</evidence>
<name>A0AAJ0DA07_9PEZI</name>
<dbReference type="GO" id="GO:0008270">
    <property type="term" value="F:zinc ion binding"/>
    <property type="evidence" value="ECO:0007669"/>
    <property type="project" value="UniProtKB-KW"/>
</dbReference>
<evidence type="ECO:0000313" key="10">
    <source>
        <dbReference type="Proteomes" id="UP001271007"/>
    </source>
</evidence>
<evidence type="ECO:0000256" key="6">
    <source>
        <dbReference type="ARBA" id="ARBA00022833"/>
    </source>
</evidence>
<dbReference type="PROSITE" id="PS51873">
    <property type="entry name" value="TRIAD"/>
    <property type="match status" value="1"/>
</dbReference>
<organism evidence="9 10">
    <name type="scientific">Extremus antarcticus</name>
    <dbReference type="NCBI Taxonomy" id="702011"/>
    <lineage>
        <taxon>Eukaryota</taxon>
        <taxon>Fungi</taxon>
        <taxon>Dikarya</taxon>
        <taxon>Ascomycota</taxon>
        <taxon>Pezizomycotina</taxon>
        <taxon>Dothideomycetes</taxon>
        <taxon>Dothideomycetidae</taxon>
        <taxon>Mycosphaerellales</taxon>
        <taxon>Extremaceae</taxon>
        <taxon>Extremus</taxon>
    </lineage>
</organism>
<keyword evidence="10" id="KW-1185">Reference proteome</keyword>
<dbReference type="InterPro" id="IPR031127">
    <property type="entry name" value="E3_UB_ligase_RBR"/>
</dbReference>
<dbReference type="AlphaFoldDB" id="A0AAJ0DA07"/>
<accession>A0AAJ0DA07</accession>
<dbReference type="CDD" id="cd20335">
    <property type="entry name" value="BRcat_RBR"/>
    <property type="match status" value="1"/>
</dbReference>
<comment type="caution">
    <text evidence="9">The sequence shown here is derived from an EMBL/GenBank/DDBJ whole genome shotgun (WGS) entry which is preliminary data.</text>
</comment>
<proteinExistence type="predicted"/>
<feature type="region of interest" description="Disordered" evidence="7">
    <location>
        <begin position="343"/>
        <end position="364"/>
    </location>
</feature>
<gene>
    <name evidence="9" type="ORF">LTR09_008958</name>
</gene>
<dbReference type="GO" id="GO:0016567">
    <property type="term" value="P:protein ubiquitination"/>
    <property type="evidence" value="ECO:0007669"/>
    <property type="project" value="InterPro"/>
</dbReference>
<evidence type="ECO:0000256" key="4">
    <source>
        <dbReference type="ARBA" id="ARBA00022771"/>
    </source>
</evidence>
<feature type="domain" description="RING-type" evidence="8">
    <location>
        <begin position="29"/>
        <end position="280"/>
    </location>
</feature>
<dbReference type="EMBL" id="JAWDJX010000037">
    <property type="protein sequence ID" value="KAK3049782.1"/>
    <property type="molecule type" value="Genomic_DNA"/>
</dbReference>
<keyword evidence="1" id="KW-0808">Transferase</keyword>
<dbReference type="Gene3D" id="1.20.120.1750">
    <property type="match status" value="1"/>
</dbReference>
<sequence>MTISSDSPPNPLKRQATDELEAPSEGNKHQKTCITCCETGTTFPAVSKSCGKAHSNNVCTLCWHKHIWIKVLDQAQEPVPCVQCTAMITYGDLKRVALKQDVEHYDWLVRRKHMAETGERECLADIVDGGGNRVTCHNVQFHDEATQGRVHMCGACGDRQCIRCGIAEHDGESCEEFQHRLEKEHGDEEDRTERAFQQGYMGLETIGKLGKEKEKLKKPKPCPKCGQMIERGEGCGRVTCIRCSNEFCSICGAAYYGEGSVPDIGNAAHDKTICAYGRREIEDWRCKRRKSASRKAKCGGTAKTKDIDEDEGTEVSTGKGKDFGEAEDDGVCINKTEEAEYEKLGKGQHDPGVATPLSISPENTRIDEGEQGATVVEEEVSLPTDFEPLQEYGDDLVKKEEPHVKVEKVFFEQEALFKIEELDIKQETSIKEGYIVKQEAGVKKEETDIKHEGLLAKKEEATVKGEMVVIKEEQL</sequence>
<dbReference type="GO" id="GO:0004842">
    <property type="term" value="F:ubiquitin-protein transferase activity"/>
    <property type="evidence" value="ECO:0007669"/>
    <property type="project" value="InterPro"/>
</dbReference>
<feature type="region of interest" description="Disordered" evidence="7">
    <location>
        <begin position="1"/>
        <end position="24"/>
    </location>
</feature>
<evidence type="ECO:0000256" key="2">
    <source>
        <dbReference type="ARBA" id="ARBA00022723"/>
    </source>
</evidence>
<dbReference type="PANTHER" id="PTHR11685">
    <property type="entry name" value="RBR FAMILY RING FINGER AND IBR DOMAIN-CONTAINING"/>
    <property type="match status" value="1"/>
</dbReference>
<keyword evidence="2" id="KW-0479">Metal-binding</keyword>
<evidence type="ECO:0000256" key="3">
    <source>
        <dbReference type="ARBA" id="ARBA00022737"/>
    </source>
</evidence>
<dbReference type="SUPFAM" id="SSF57850">
    <property type="entry name" value="RING/U-box"/>
    <property type="match status" value="1"/>
</dbReference>
<evidence type="ECO:0000256" key="1">
    <source>
        <dbReference type="ARBA" id="ARBA00022679"/>
    </source>
</evidence>
<reference evidence="9" key="1">
    <citation type="submission" date="2023-04" db="EMBL/GenBank/DDBJ databases">
        <title>Black Yeasts Isolated from many extreme environments.</title>
        <authorList>
            <person name="Coleine C."/>
            <person name="Stajich J.E."/>
            <person name="Selbmann L."/>
        </authorList>
    </citation>
    <scope>NUCLEOTIDE SEQUENCE</scope>
    <source>
        <strain evidence="9">CCFEE 5312</strain>
    </source>
</reference>
<dbReference type="Proteomes" id="UP001271007">
    <property type="component" value="Unassembled WGS sequence"/>
</dbReference>
<protein>
    <recommendedName>
        <fullName evidence="8">RING-type domain-containing protein</fullName>
    </recommendedName>
</protein>
<evidence type="ECO:0000256" key="7">
    <source>
        <dbReference type="SAM" id="MobiDB-lite"/>
    </source>
</evidence>
<dbReference type="Pfam" id="PF22191">
    <property type="entry name" value="IBR_1"/>
    <property type="match status" value="1"/>
</dbReference>
<keyword evidence="4" id="KW-0863">Zinc-finger</keyword>